<dbReference type="InterPro" id="IPR033177">
    <property type="entry name" value="PSD-B"/>
</dbReference>
<dbReference type="PANTHER" id="PTHR10067">
    <property type="entry name" value="PHOSPHATIDYLSERINE DECARBOXYLASE"/>
    <property type="match status" value="1"/>
</dbReference>
<dbReference type="PANTHER" id="PTHR10067:SF6">
    <property type="entry name" value="PHOSPHATIDYLSERINE DECARBOXYLASE PROENZYME, MITOCHONDRIAL"/>
    <property type="match status" value="1"/>
</dbReference>
<keyword evidence="7" id="KW-0865">Zymogen</keyword>
<dbReference type="GO" id="GO:0004609">
    <property type="term" value="F:phosphatidylserine decarboxylase activity"/>
    <property type="evidence" value="ECO:0007669"/>
    <property type="project" value="UniProtKB-EC"/>
</dbReference>
<comment type="caution">
    <text evidence="14">The sequence shown here is derived from an EMBL/GenBank/DDBJ whole genome shotgun (WGS) entry which is preliminary data.</text>
</comment>
<dbReference type="EC" id="4.1.1.65" evidence="3"/>
<keyword evidence="13" id="KW-0472">Membrane</keyword>
<keyword evidence="5" id="KW-0210">Decarboxylase</keyword>
<comment type="pathway">
    <text evidence="12">Phospholipid metabolism; phosphatidylethanolamine biosynthesis.</text>
</comment>
<name>A0A2T2XD55_9FIRM</name>
<dbReference type="UniPathway" id="UPA00558"/>
<evidence type="ECO:0000256" key="9">
    <source>
        <dbReference type="ARBA" id="ARBA00023239"/>
    </source>
</evidence>
<evidence type="ECO:0000256" key="10">
    <source>
        <dbReference type="ARBA" id="ARBA00023264"/>
    </source>
</evidence>
<accession>A0A2T2XD55</accession>
<evidence type="ECO:0000256" key="5">
    <source>
        <dbReference type="ARBA" id="ARBA00022793"/>
    </source>
</evidence>
<evidence type="ECO:0000256" key="11">
    <source>
        <dbReference type="ARBA" id="ARBA00023317"/>
    </source>
</evidence>
<evidence type="ECO:0000256" key="12">
    <source>
        <dbReference type="ARBA" id="ARBA00024326"/>
    </source>
</evidence>
<protein>
    <recommendedName>
        <fullName evidence="3">phosphatidylserine decarboxylase</fullName>
        <ecNumber evidence="3">4.1.1.65</ecNumber>
    </recommendedName>
</protein>
<dbReference type="Proteomes" id="UP000242972">
    <property type="component" value="Unassembled WGS sequence"/>
</dbReference>
<keyword evidence="13" id="KW-1133">Transmembrane helix</keyword>
<evidence type="ECO:0000256" key="3">
    <source>
        <dbReference type="ARBA" id="ARBA00012243"/>
    </source>
</evidence>
<keyword evidence="9" id="KW-0456">Lyase</keyword>
<keyword evidence="4" id="KW-0444">Lipid biosynthesis</keyword>
<evidence type="ECO:0000313" key="14">
    <source>
        <dbReference type="EMBL" id="PSR32408.1"/>
    </source>
</evidence>
<evidence type="ECO:0000256" key="1">
    <source>
        <dbReference type="ARBA" id="ARBA00001928"/>
    </source>
</evidence>
<evidence type="ECO:0000256" key="6">
    <source>
        <dbReference type="ARBA" id="ARBA00023098"/>
    </source>
</evidence>
<keyword evidence="8" id="KW-0594">Phospholipid biosynthesis</keyword>
<dbReference type="NCBIfam" id="TIGR00163">
    <property type="entry name" value="PS_decarb"/>
    <property type="match status" value="1"/>
</dbReference>
<keyword evidence="6" id="KW-0443">Lipid metabolism</keyword>
<comment type="cofactor">
    <cofactor evidence="1">
        <name>pyruvate</name>
        <dbReference type="ChEBI" id="CHEBI:15361"/>
    </cofactor>
</comment>
<dbReference type="InterPro" id="IPR003817">
    <property type="entry name" value="PS_Dcarbxylase"/>
</dbReference>
<dbReference type="GO" id="GO:0006646">
    <property type="term" value="P:phosphatidylethanolamine biosynthetic process"/>
    <property type="evidence" value="ECO:0007669"/>
    <property type="project" value="UniProtKB-UniPathway"/>
</dbReference>
<dbReference type="AlphaFoldDB" id="A0A2T2XD55"/>
<keyword evidence="10" id="KW-1208">Phospholipid metabolism</keyword>
<dbReference type="Pfam" id="PF02666">
    <property type="entry name" value="PS_Dcarbxylase"/>
    <property type="match status" value="1"/>
</dbReference>
<sequence>MRRCPMGFGPLVWWFPRRSVTRAAGCWARSRLSRPAIALYIKRYGVDPAEAEKPIAEYQSLAEFFGRRLKVGSRPIDHTEGGIVSPCDGLLSAQGAIDGNTCMLVKGVPYSVPMLLAANASIATPFHGGWFMTLYLSPRDYHRVHVPMAGEIVGWTHVPGTLYPVNPWGVKAIPTVFVRNERVITYIRTDAGTYAVVMVGAFVVGGISLAHIPQLISNRRPIRMWSQKLNPPISVSPGDELGQFNFGSTVILLFPPQVIQDHRPLATGSILKMGQLLARQKGDSHGNPVAF</sequence>
<organism evidence="14 15">
    <name type="scientific">Sulfobacillus benefaciens</name>
    <dbReference type="NCBI Taxonomy" id="453960"/>
    <lineage>
        <taxon>Bacteria</taxon>
        <taxon>Bacillati</taxon>
        <taxon>Bacillota</taxon>
        <taxon>Clostridia</taxon>
        <taxon>Eubacteriales</taxon>
        <taxon>Clostridiales Family XVII. Incertae Sedis</taxon>
        <taxon>Sulfobacillus</taxon>
    </lineage>
</organism>
<keyword evidence="11" id="KW-0670">Pyruvate</keyword>
<evidence type="ECO:0000256" key="4">
    <source>
        <dbReference type="ARBA" id="ARBA00022516"/>
    </source>
</evidence>
<dbReference type="EMBL" id="PXYW01000042">
    <property type="protein sequence ID" value="PSR32408.1"/>
    <property type="molecule type" value="Genomic_DNA"/>
</dbReference>
<evidence type="ECO:0000256" key="8">
    <source>
        <dbReference type="ARBA" id="ARBA00023209"/>
    </source>
</evidence>
<proteinExistence type="predicted"/>
<evidence type="ECO:0000256" key="7">
    <source>
        <dbReference type="ARBA" id="ARBA00023145"/>
    </source>
</evidence>
<reference evidence="14 15" key="1">
    <citation type="journal article" date="2014" name="BMC Genomics">
        <title>Comparison of environmental and isolate Sulfobacillus genomes reveals diverse carbon, sulfur, nitrogen, and hydrogen metabolisms.</title>
        <authorList>
            <person name="Justice N.B."/>
            <person name="Norman A."/>
            <person name="Brown C.T."/>
            <person name="Singh A."/>
            <person name="Thomas B.C."/>
            <person name="Banfield J.F."/>
        </authorList>
    </citation>
    <scope>NUCLEOTIDE SEQUENCE [LARGE SCALE GENOMIC DNA]</scope>
    <source>
        <strain evidence="14">AMDSBA4</strain>
    </source>
</reference>
<keyword evidence="13" id="KW-0812">Transmembrane</keyword>
<evidence type="ECO:0000256" key="2">
    <source>
        <dbReference type="ARBA" id="ARBA00005189"/>
    </source>
</evidence>
<comment type="pathway">
    <text evidence="2">Lipid metabolism.</text>
</comment>
<evidence type="ECO:0000256" key="13">
    <source>
        <dbReference type="SAM" id="Phobius"/>
    </source>
</evidence>
<feature type="transmembrane region" description="Helical" evidence="13">
    <location>
        <begin position="194"/>
        <end position="216"/>
    </location>
</feature>
<evidence type="ECO:0000313" key="15">
    <source>
        <dbReference type="Proteomes" id="UP000242972"/>
    </source>
</evidence>
<gene>
    <name evidence="14" type="primary">psd</name>
    <name evidence="14" type="ORF">C7B46_14485</name>
</gene>